<dbReference type="AlphaFoldDB" id="A0A1T0BA62"/>
<name>A0A1T0BA62_9PAST</name>
<dbReference type="STRING" id="123822.B0188_01490"/>
<keyword evidence="2" id="KW-1185">Reference proteome</keyword>
<organism evidence="1 2">
    <name type="scientific">[Haemophilus] felis</name>
    <dbReference type="NCBI Taxonomy" id="123822"/>
    <lineage>
        <taxon>Bacteria</taxon>
        <taxon>Pseudomonadati</taxon>
        <taxon>Pseudomonadota</taxon>
        <taxon>Gammaproteobacteria</taxon>
        <taxon>Pasteurellales</taxon>
        <taxon>Pasteurellaceae</taxon>
    </lineage>
</organism>
<reference evidence="1 2" key="1">
    <citation type="submission" date="2017-02" db="EMBL/GenBank/DDBJ databases">
        <title>Draft genome sequence of Haemophilus felis CCUG 31170 type strain.</title>
        <authorList>
            <person name="Engstrom-Jakobsson H."/>
            <person name="Salva-Serra F."/>
            <person name="Thorell K."/>
            <person name="Gonzales-Siles L."/>
            <person name="Karlsson R."/>
            <person name="Boulund F."/>
            <person name="Engstrand L."/>
            <person name="Kristiansson E."/>
            <person name="Moore E."/>
        </authorList>
    </citation>
    <scope>NUCLEOTIDE SEQUENCE [LARGE SCALE GENOMIC DNA]</scope>
    <source>
        <strain evidence="1 2">CCUG 31170</strain>
    </source>
</reference>
<evidence type="ECO:0000313" key="1">
    <source>
        <dbReference type="EMBL" id="OOS07113.1"/>
    </source>
</evidence>
<dbReference type="Gene3D" id="3.30.2000.10">
    <property type="entry name" value="Phage tail protein-like"/>
    <property type="match status" value="1"/>
</dbReference>
<protein>
    <recommendedName>
        <fullName evidence="3">Mu-like prophage protein gp37</fullName>
    </recommendedName>
</protein>
<dbReference type="InterPro" id="IPR038042">
    <property type="entry name" value="Gp37-like"/>
</dbReference>
<dbReference type="Pfam" id="PF08873">
    <property type="entry name" value="Phage_Mu_Gp37"/>
    <property type="match status" value="1"/>
</dbReference>
<sequence length="214" mass="24048">MISKIENALVERLRQGLGKLVNSVKSYAGELDDESIGVARLPAVLVTYGGSRIERKDTRAYRHKTTDNFVIIVAVRSLKSNQTARQGGVDSREIGVNQLISAVRRLLDAQTLNQLVYPLNPKRVRTIFNNAQFRHDKITAYAIEYEVAYDDVPPLADGFFPEVTEDKNSPDYVFNAYQGVLSESLPNLERVVGKIIDPITKDFVAIHIETKEKE</sequence>
<dbReference type="Proteomes" id="UP000190023">
    <property type="component" value="Unassembled WGS sequence"/>
</dbReference>
<dbReference type="OrthoDB" id="5453249at2"/>
<accession>A0A1T0BA62</accession>
<gene>
    <name evidence="1" type="ORF">B0188_01490</name>
</gene>
<proteinExistence type="predicted"/>
<evidence type="ECO:0000313" key="2">
    <source>
        <dbReference type="Proteomes" id="UP000190023"/>
    </source>
</evidence>
<comment type="caution">
    <text evidence="1">The sequence shown here is derived from an EMBL/GenBank/DDBJ whole genome shotgun (WGS) entry which is preliminary data.</text>
</comment>
<dbReference type="InterPro" id="IPR014972">
    <property type="entry name" value="Phage_Mu_Gp37"/>
</dbReference>
<evidence type="ECO:0008006" key="3">
    <source>
        <dbReference type="Google" id="ProtNLM"/>
    </source>
</evidence>
<dbReference type="EMBL" id="MUYB01000005">
    <property type="protein sequence ID" value="OOS07113.1"/>
    <property type="molecule type" value="Genomic_DNA"/>
</dbReference>